<feature type="domain" description="TssC1 N-terminal" evidence="2">
    <location>
        <begin position="104"/>
        <end position="413"/>
    </location>
</feature>
<protein>
    <submittedName>
        <fullName evidence="4">Type VI secretion system contractile sheath large subunit</fullName>
    </submittedName>
</protein>
<evidence type="ECO:0000259" key="2">
    <source>
        <dbReference type="Pfam" id="PF05943"/>
    </source>
</evidence>
<name>A0AA35UPY7_9PROT</name>
<comment type="caution">
    <text evidence="4">The sequence shown here is derived from an EMBL/GenBank/DDBJ whole genome shotgun (WGS) entry which is preliminary data.</text>
</comment>
<dbReference type="PANTHER" id="PTHR35565">
    <property type="entry name" value="CYTOPLASMIC PROTEIN-RELATED"/>
    <property type="match status" value="1"/>
</dbReference>
<dbReference type="Proteomes" id="UP001176960">
    <property type="component" value="Unassembled WGS sequence"/>
</dbReference>
<proteinExistence type="predicted"/>
<accession>A0AA35UPY7</accession>
<dbReference type="PANTHER" id="PTHR35565:SF3">
    <property type="entry name" value="TYPE VI SECRETION SYSTEM SHEATH PROTEIN TSSC1"/>
    <property type="match status" value="1"/>
</dbReference>
<evidence type="ECO:0000259" key="3">
    <source>
        <dbReference type="Pfam" id="PF18945"/>
    </source>
</evidence>
<feature type="region of interest" description="Disordered" evidence="1">
    <location>
        <begin position="1"/>
        <end position="38"/>
    </location>
</feature>
<dbReference type="RefSeq" id="WP_289843679.1">
    <property type="nucleotide sequence ID" value="NZ_CATKSH010000016.1"/>
</dbReference>
<dbReference type="InterPro" id="IPR044032">
    <property type="entry name" value="TssC1_C"/>
</dbReference>
<evidence type="ECO:0000256" key="1">
    <source>
        <dbReference type="SAM" id="MobiDB-lite"/>
    </source>
</evidence>
<sequence length="556" mass="61310">MSAPSHRADSLDTRGDEGAGTPGASPAPGGLRAGLLTGRHSDPDWDYAEFEAFLRDDTGGLEAWFGADIAQAVATPGQRPGQPDEGTPSSRLQRARAMLRARVDRDIASIDAMLARQIDTILHHPRFQRLEGSWRGLGWLVSDIDPGGDILVRVLSATWSELARDMFRVLEFDQSNFFKLVYESEFGHAGGHPFGMMLIDREIAHLPPRRDIFEAAPVDDIEVLRQLASVAAAAFVPTVLAASPRLLGVESFAALSLAQDITAVQNDIEHRRWHDFAAGEDSRFLCLTLPRLLARPRWTRENNRLRHEEYAAGAEQQCWHCAGYAFARTVTRAQREYRWPGDIRGVTPGREAGSFVSGTTEDPLRFGLRTRIPRAPAELGFTDRQSQALVESGLMPLDTLPFGGVAFASTRSLQTRRAAPRHPNAADANQRLSAEIVSLLCVSRFAHHIKMLGRDMIGRLTTPEEIERELQEWLGRYTNTSTLSTGESRARFPLLSSRVQIAAREGQPGQYGCVIHLQPHYQLDDISTTFRLVTNLSSADRAGSSGGFASRQSGDS</sequence>
<keyword evidence="5" id="KW-1185">Reference proteome</keyword>
<feature type="domain" description="TssC1 C-terminal" evidence="3">
    <location>
        <begin position="426"/>
        <end position="536"/>
    </location>
</feature>
<dbReference type="NCBIfam" id="TIGR03355">
    <property type="entry name" value="VI_chp_2"/>
    <property type="match status" value="1"/>
</dbReference>
<evidence type="ECO:0000313" key="4">
    <source>
        <dbReference type="EMBL" id="CAI9121518.1"/>
    </source>
</evidence>
<dbReference type="InterPro" id="IPR010269">
    <property type="entry name" value="T6SS_TssC-like"/>
</dbReference>
<organism evidence="4 5">
    <name type="scientific">Brytella acorum</name>
    <dbReference type="NCBI Taxonomy" id="2959299"/>
    <lineage>
        <taxon>Bacteria</taxon>
        <taxon>Pseudomonadati</taxon>
        <taxon>Pseudomonadota</taxon>
        <taxon>Alphaproteobacteria</taxon>
        <taxon>Acetobacterales</taxon>
        <taxon>Acetobacteraceae</taxon>
        <taxon>Brytella</taxon>
    </lineage>
</organism>
<evidence type="ECO:0000313" key="5">
    <source>
        <dbReference type="Proteomes" id="UP001176960"/>
    </source>
</evidence>
<dbReference type="Pfam" id="PF05943">
    <property type="entry name" value="VipB"/>
    <property type="match status" value="1"/>
</dbReference>
<feature type="compositionally biased region" description="Basic and acidic residues" evidence="1">
    <location>
        <begin position="1"/>
        <end position="17"/>
    </location>
</feature>
<dbReference type="AlphaFoldDB" id="A0AA35UPY7"/>
<dbReference type="EMBL" id="CATKSH010000016">
    <property type="protein sequence ID" value="CAI9121518.1"/>
    <property type="molecule type" value="Genomic_DNA"/>
</dbReference>
<gene>
    <name evidence="4" type="primary">tssC</name>
    <name evidence="4" type="ORF">LMG32879_002365</name>
</gene>
<dbReference type="Pfam" id="PF18945">
    <property type="entry name" value="VipB_2"/>
    <property type="match status" value="1"/>
</dbReference>
<dbReference type="InterPro" id="IPR044031">
    <property type="entry name" value="TssC1_N"/>
</dbReference>
<reference evidence="4" key="1">
    <citation type="submission" date="2023-03" db="EMBL/GenBank/DDBJ databases">
        <authorList>
            <person name="Cleenwerck I."/>
        </authorList>
    </citation>
    <scope>NUCLEOTIDE SEQUENCE</scope>
    <source>
        <strain evidence="4">LMG 32879</strain>
    </source>
</reference>